<dbReference type="PROSITE" id="PS00383">
    <property type="entry name" value="TYR_PHOSPHATASE_1"/>
    <property type="match status" value="1"/>
</dbReference>
<dbReference type="Pfam" id="PF13350">
    <property type="entry name" value="Y_phosphatase3"/>
    <property type="match status" value="1"/>
</dbReference>
<protein>
    <submittedName>
        <fullName evidence="1">Protein-tyrosine phosphatase</fullName>
    </submittedName>
</protein>
<dbReference type="InterPro" id="IPR026893">
    <property type="entry name" value="Tyr/Ser_Pase_IphP-type"/>
</dbReference>
<evidence type="ECO:0000313" key="2">
    <source>
        <dbReference type="Proteomes" id="UP000272400"/>
    </source>
</evidence>
<dbReference type="RefSeq" id="WP_123665102.1">
    <property type="nucleotide sequence ID" value="NZ_RJKE01000001.1"/>
</dbReference>
<dbReference type="InterPro" id="IPR029021">
    <property type="entry name" value="Prot-tyrosine_phosphatase-like"/>
</dbReference>
<dbReference type="Gene3D" id="3.90.190.10">
    <property type="entry name" value="Protein tyrosine phosphatase superfamily"/>
    <property type="match status" value="1"/>
</dbReference>
<accession>A0A3N1CWL2</accession>
<keyword evidence="2" id="KW-1185">Reference proteome</keyword>
<comment type="caution">
    <text evidence="1">The sequence shown here is derived from an EMBL/GenBank/DDBJ whole genome shotgun (WGS) entry which is preliminary data.</text>
</comment>
<gene>
    <name evidence="1" type="ORF">EDD29_3161</name>
</gene>
<name>A0A3N1CWL2_9ACTN</name>
<organism evidence="1 2">
    <name type="scientific">Actinocorallia herbida</name>
    <dbReference type="NCBI Taxonomy" id="58109"/>
    <lineage>
        <taxon>Bacteria</taxon>
        <taxon>Bacillati</taxon>
        <taxon>Actinomycetota</taxon>
        <taxon>Actinomycetes</taxon>
        <taxon>Streptosporangiales</taxon>
        <taxon>Thermomonosporaceae</taxon>
        <taxon>Actinocorallia</taxon>
    </lineage>
</organism>
<dbReference type="InterPro" id="IPR016130">
    <property type="entry name" value="Tyr_Pase_AS"/>
</dbReference>
<dbReference type="Proteomes" id="UP000272400">
    <property type="component" value="Unassembled WGS sequence"/>
</dbReference>
<evidence type="ECO:0000313" key="1">
    <source>
        <dbReference type="EMBL" id="ROO85615.1"/>
    </source>
</evidence>
<reference evidence="1 2" key="1">
    <citation type="submission" date="2018-11" db="EMBL/GenBank/DDBJ databases">
        <title>Sequencing the genomes of 1000 actinobacteria strains.</title>
        <authorList>
            <person name="Klenk H.-P."/>
        </authorList>
    </citation>
    <scope>NUCLEOTIDE SEQUENCE [LARGE SCALE GENOMIC DNA]</scope>
    <source>
        <strain evidence="1 2">DSM 44254</strain>
    </source>
</reference>
<dbReference type="OrthoDB" id="1188001at2"/>
<proteinExistence type="predicted"/>
<sequence length="355" mass="37418">MKNLASAASTLTVAVLILDGVATGALAAPRLPQDLRAARIPFTAATVTANDDGSFTVSWKAPGVKRVAVKAVGRTVARGDGAATVTVRGLPAADRRWFSLVPDHGGSLHLADRLVRLSGTVNFRDAGGYRTKNGKWVRMGKVYRTDALNKLTTADQAKLKRLGIELAYDLRTGFERALGRDKLPSGIRLVIADVSGGGSGYTLPTSEQAAEQMMIDGERAMVASDSGRAAYTSVFDGLAGTGSHAVLFHCTAGKDRTGWAAAALLTALGVPRATIMRDYLASNDYRAAANASTLDALPPFLAKVYKPLLDVRPAYLNAGFDQVKETFGTFPAYEKDGLGLTAAELKHLKAALLVG</sequence>
<dbReference type="AlphaFoldDB" id="A0A3N1CWL2"/>
<dbReference type="GO" id="GO:0004721">
    <property type="term" value="F:phosphoprotein phosphatase activity"/>
    <property type="evidence" value="ECO:0007669"/>
    <property type="project" value="InterPro"/>
</dbReference>
<dbReference type="SUPFAM" id="SSF52799">
    <property type="entry name" value="(Phosphotyrosine protein) phosphatases II"/>
    <property type="match status" value="1"/>
</dbReference>
<dbReference type="EMBL" id="RJKE01000001">
    <property type="protein sequence ID" value="ROO85615.1"/>
    <property type="molecule type" value="Genomic_DNA"/>
</dbReference>